<dbReference type="Pfam" id="PF02653">
    <property type="entry name" value="BPD_transp_2"/>
    <property type="match status" value="1"/>
</dbReference>
<evidence type="ECO:0000256" key="4">
    <source>
        <dbReference type="ARBA" id="ARBA00022692"/>
    </source>
</evidence>
<keyword evidence="2" id="KW-0813">Transport</keyword>
<organism evidence="10 11">
    <name type="scientific">Caenimonas terrae</name>
    <dbReference type="NCBI Taxonomy" id="696074"/>
    <lineage>
        <taxon>Bacteria</taxon>
        <taxon>Pseudomonadati</taxon>
        <taxon>Pseudomonadota</taxon>
        <taxon>Betaproteobacteria</taxon>
        <taxon>Burkholderiales</taxon>
        <taxon>Comamonadaceae</taxon>
        <taxon>Caenimonas</taxon>
    </lineage>
</organism>
<evidence type="ECO:0000256" key="9">
    <source>
        <dbReference type="SAM" id="Phobius"/>
    </source>
</evidence>
<evidence type="ECO:0000256" key="7">
    <source>
        <dbReference type="ARBA" id="ARBA00023136"/>
    </source>
</evidence>
<sequence length="291" mass="30516">MTDLVQLLLSGMATGAIYALAALGFTLLWQASGTINFAQGEFVMLPAFMMLAFNTMGLPLLVSFAFTCAIAVLVLGWGFKRGIADPLLRFGMMPVVVATLGLSIAIRNGVRAGYSAEAHPFPSLFGDTLIRVAGVTVTSGDIGTLLAALLLVLGTQAWLSRTVTGRAMQAVAQNTESATVLGINVPRMVFYTFAINAVLACAAALLVTPTYLAKFDMGEGLATKAFFAAIIGGFNNSRGALLGGIIVGVSENLAAHYVSAAYKDAVALVIFMLVILFKPQGLLGQKIERKV</sequence>
<evidence type="ECO:0000313" key="10">
    <source>
        <dbReference type="EMBL" id="MFC5497675.1"/>
    </source>
</evidence>
<keyword evidence="6 9" id="KW-1133">Transmembrane helix</keyword>
<reference evidence="11" key="1">
    <citation type="journal article" date="2019" name="Int. J. Syst. Evol. Microbiol.">
        <title>The Global Catalogue of Microorganisms (GCM) 10K type strain sequencing project: providing services to taxonomists for standard genome sequencing and annotation.</title>
        <authorList>
            <consortium name="The Broad Institute Genomics Platform"/>
            <consortium name="The Broad Institute Genome Sequencing Center for Infectious Disease"/>
            <person name="Wu L."/>
            <person name="Ma J."/>
        </authorList>
    </citation>
    <scope>NUCLEOTIDE SEQUENCE [LARGE SCALE GENOMIC DNA]</scope>
    <source>
        <strain evidence="11">CCUG 57401</strain>
    </source>
</reference>
<evidence type="ECO:0000256" key="2">
    <source>
        <dbReference type="ARBA" id="ARBA00022448"/>
    </source>
</evidence>
<dbReference type="InterPro" id="IPR052157">
    <property type="entry name" value="BCAA_transport_permease"/>
</dbReference>
<keyword evidence="5" id="KW-0029">Amino-acid transport</keyword>
<feature type="transmembrane region" description="Helical" evidence="9">
    <location>
        <begin position="7"/>
        <end position="31"/>
    </location>
</feature>
<name>A0ABW0NAI5_9BURK</name>
<accession>A0ABW0NAI5</accession>
<comment type="similarity">
    <text evidence="8">Belongs to the binding-protein-dependent transport system permease family. LivHM subfamily.</text>
</comment>
<evidence type="ECO:0000256" key="1">
    <source>
        <dbReference type="ARBA" id="ARBA00004651"/>
    </source>
</evidence>
<feature type="transmembrane region" description="Helical" evidence="9">
    <location>
        <begin position="225"/>
        <end position="249"/>
    </location>
</feature>
<keyword evidence="7 9" id="KW-0472">Membrane</keyword>
<evidence type="ECO:0000313" key="11">
    <source>
        <dbReference type="Proteomes" id="UP001596037"/>
    </source>
</evidence>
<feature type="transmembrane region" description="Helical" evidence="9">
    <location>
        <begin position="51"/>
        <end position="75"/>
    </location>
</feature>
<dbReference type="InterPro" id="IPR001851">
    <property type="entry name" value="ABC_transp_permease"/>
</dbReference>
<comment type="subcellular location">
    <subcellularLocation>
        <location evidence="1">Cell membrane</location>
        <topology evidence="1">Multi-pass membrane protein</topology>
    </subcellularLocation>
</comment>
<dbReference type="RefSeq" id="WP_376849754.1">
    <property type="nucleotide sequence ID" value="NZ_JBHSMF010000006.1"/>
</dbReference>
<keyword evidence="11" id="KW-1185">Reference proteome</keyword>
<evidence type="ECO:0000256" key="5">
    <source>
        <dbReference type="ARBA" id="ARBA00022970"/>
    </source>
</evidence>
<dbReference type="PANTHER" id="PTHR11795">
    <property type="entry name" value="BRANCHED-CHAIN AMINO ACID TRANSPORT SYSTEM PERMEASE PROTEIN LIVH"/>
    <property type="match status" value="1"/>
</dbReference>
<feature type="transmembrane region" description="Helical" evidence="9">
    <location>
        <begin position="255"/>
        <end position="277"/>
    </location>
</feature>
<keyword evidence="4 9" id="KW-0812">Transmembrane</keyword>
<protein>
    <submittedName>
        <fullName evidence="10">Branched-chain amino acid ABC transporter permease</fullName>
    </submittedName>
</protein>
<evidence type="ECO:0000256" key="6">
    <source>
        <dbReference type="ARBA" id="ARBA00022989"/>
    </source>
</evidence>
<comment type="caution">
    <text evidence="10">The sequence shown here is derived from an EMBL/GenBank/DDBJ whole genome shotgun (WGS) entry which is preliminary data.</text>
</comment>
<feature type="transmembrane region" description="Helical" evidence="9">
    <location>
        <begin position="189"/>
        <end position="213"/>
    </location>
</feature>
<dbReference type="Proteomes" id="UP001596037">
    <property type="component" value="Unassembled WGS sequence"/>
</dbReference>
<gene>
    <name evidence="10" type="ORF">ACFPOE_09030</name>
</gene>
<proteinExistence type="inferred from homology"/>
<feature type="transmembrane region" description="Helical" evidence="9">
    <location>
        <begin position="87"/>
        <end position="106"/>
    </location>
</feature>
<evidence type="ECO:0000256" key="8">
    <source>
        <dbReference type="ARBA" id="ARBA00037998"/>
    </source>
</evidence>
<dbReference type="PANTHER" id="PTHR11795:SF450">
    <property type="entry name" value="ABC TRANSPORTER PERMEASE PROTEIN"/>
    <property type="match status" value="1"/>
</dbReference>
<evidence type="ECO:0000256" key="3">
    <source>
        <dbReference type="ARBA" id="ARBA00022475"/>
    </source>
</evidence>
<dbReference type="EMBL" id="JBHSMF010000006">
    <property type="protein sequence ID" value="MFC5497675.1"/>
    <property type="molecule type" value="Genomic_DNA"/>
</dbReference>
<dbReference type="CDD" id="cd06582">
    <property type="entry name" value="TM_PBP1_LivH_like"/>
    <property type="match status" value="1"/>
</dbReference>
<keyword evidence="3" id="KW-1003">Cell membrane</keyword>